<sequence>MRYEFRTTIKRLLQNDVQETRRMMYCGQTWRVPVIAVRPPYYTHPRLVPHVPKL</sequence>
<reference evidence="1 2" key="1">
    <citation type="submission" date="2023-07" db="EMBL/GenBank/DDBJ databases">
        <title>Genomic Encyclopedia of Type Strains, Phase IV (KMG-IV): sequencing the most valuable type-strain genomes for metagenomic binning, comparative biology and taxonomic classification.</title>
        <authorList>
            <person name="Goeker M."/>
        </authorList>
    </citation>
    <scope>NUCLEOTIDE SEQUENCE [LARGE SCALE GENOMIC DNA]</scope>
    <source>
        <strain evidence="1 2">DSM 4006</strain>
    </source>
</reference>
<proteinExistence type="predicted"/>
<protein>
    <submittedName>
        <fullName evidence="1">Uncharacterized protein</fullName>
    </submittedName>
</protein>
<organism evidence="1 2">
    <name type="scientific">Alicyclobacillus cycloheptanicus</name>
    <dbReference type="NCBI Taxonomy" id="1457"/>
    <lineage>
        <taxon>Bacteria</taxon>
        <taxon>Bacillati</taxon>
        <taxon>Bacillota</taxon>
        <taxon>Bacilli</taxon>
        <taxon>Bacillales</taxon>
        <taxon>Alicyclobacillaceae</taxon>
        <taxon>Alicyclobacillus</taxon>
    </lineage>
</organism>
<keyword evidence="2" id="KW-1185">Reference proteome</keyword>
<gene>
    <name evidence="1" type="ORF">J2S03_000519</name>
</gene>
<dbReference type="RefSeq" id="WP_274455309.1">
    <property type="nucleotide sequence ID" value="NZ_CP067097.1"/>
</dbReference>
<dbReference type="Proteomes" id="UP001232973">
    <property type="component" value="Unassembled WGS sequence"/>
</dbReference>
<evidence type="ECO:0000313" key="1">
    <source>
        <dbReference type="EMBL" id="MDQ0188707.1"/>
    </source>
</evidence>
<evidence type="ECO:0000313" key="2">
    <source>
        <dbReference type="Proteomes" id="UP001232973"/>
    </source>
</evidence>
<comment type="caution">
    <text evidence="1">The sequence shown here is derived from an EMBL/GenBank/DDBJ whole genome shotgun (WGS) entry which is preliminary data.</text>
</comment>
<dbReference type="EMBL" id="JAUSTP010000002">
    <property type="protein sequence ID" value="MDQ0188707.1"/>
    <property type="molecule type" value="Genomic_DNA"/>
</dbReference>
<name>A0ABT9XEJ4_9BACL</name>
<accession>A0ABT9XEJ4</accession>